<dbReference type="RefSeq" id="WP_386820051.1">
    <property type="nucleotide sequence ID" value="NZ_JBHUIT010000012.1"/>
</dbReference>
<dbReference type="SUPFAM" id="SSF63829">
    <property type="entry name" value="Calcium-dependent phosphotriesterase"/>
    <property type="match status" value="3"/>
</dbReference>
<dbReference type="InterPro" id="IPR036890">
    <property type="entry name" value="HATPase_C_sf"/>
</dbReference>
<dbReference type="PANTHER" id="PTHR43547">
    <property type="entry name" value="TWO-COMPONENT HISTIDINE KINASE"/>
    <property type="match status" value="1"/>
</dbReference>
<dbReference type="EMBL" id="JBHUIT010000012">
    <property type="protein sequence ID" value="MFD2256762.1"/>
    <property type="molecule type" value="Genomic_DNA"/>
</dbReference>
<reference evidence="8" key="1">
    <citation type="journal article" date="2019" name="Int. J. Syst. Evol. Microbiol.">
        <title>The Global Catalogue of Microorganisms (GCM) 10K type strain sequencing project: providing services to taxonomists for standard genome sequencing and annotation.</title>
        <authorList>
            <consortium name="The Broad Institute Genomics Platform"/>
            <consortium name="The Broad Institute Genome Sequencing Center for Infectious Disease"/>
            <person name="Wu L."/>
            <person name="Ma J."/>
        </authorList>
    </citation>
    <scope>NUCLEOTIDE SEQUENCE [LARGE SCALE GENOMIC DNA]</scope>
    <source>
        <strain evidence="8">CGMCC 4.7106</strain>
    </source>
</reference>
<feature type="domain" description="Histidine kinase/HSP90-like ATPase" evidence="4">
    <location>
        <begin position="889"/>
        <end position="978"/>
    </location>
</feature>
<evidence type="ECO:0000256" key="2">
    <source>
        <dbReference type="SAM" id="Phobius"/>
    </source>
</evidence>
<keyword evidence="2" id="KW-0812">Transmembrane</keyword>
<dbReference type="InterPro" id="IPR013783">
    <property type="entry name" value="Ig-like_fold"/>
</dbReference>
<keyword evidence="1" id="KW-0597">Phosphoprotein</keyword>
<evidence type="ECO:0000313" key="7">
    <source>
        <dbReference type="EMBL" id="MFD2256762.1"/>
    </source>
</evidence>
<feature type="transmembrane region" description="Helical" evidence="2">
    <location>
        <begin position="737"/>
        <end position="755"/>
    </location>
</feature>
<feature type="domain" description="Signal transduction histidine kinase subgroup 3 dimerisation and phosphoacceptor" evidence="6">
    <location>
        <begin position="779"/>
        <end position="844"/>
    </location>
</feature>
<dbReference type="InterPro" id="IPR011110">
    <property type="entry name" value="Reg_prop"/>
</dbReference>
<feature type="chain" id="PRO_5045812039" evidence="3">
    <location>
        <begin position="23"/>
        <end position="981"/>
    </location>
</feature>
<dbReference type="InterPro" id="IPR011123">
    <property type="entry name" value="Y_Y_Y"/>
</dbReference>
<dbReference type="Pfam" id="PF02518">
    <property type="entry name" value="HATPase_c"/>
    <property type="match status" value="1"/>
</dbReference>
<dbReference type="InterPro" id="IPR015943">
    <property type="entry name" value="WD40/YVTN_repeat-like_dom_sf"/>
</dbReference>
<evidence type="ECO:0000256" key="1">
    <source>
        <dbReference type="ARBA" id="ARBA00022553"/>
    </source>
</evidence>
<comment type="caution">
    <text evidence="7">The sequence shown here is derived from an EMBL/GenBank/DDBJ whole genome shotgun (WGS) entry which is preliminary data.</text>
</comment>
<accession>A0ABW5D6P7</accession>
<evidence type="ECO:0000256" key="3">
    <source>
        <dbReference type="SAM" id="SignalP"/>
    </source>
</evidence>
<dbReference type="Gene3D" id="3.30.565.10">
    <property type="entry name" value="Histidine kinase-like ATPase, C-terminal domain"/>
    <property type="match status" value="1"/>
</dbReference>
<name>A0ABW5D6P7_9BACT</name>
<dbReference type="PANTHER" id="PTHR43547:SF2">
    <property type="entry name" value="HYBRID SIGNAL TRANSDUCTION HISTIDINE KINASE C"/>
    <property type="match status" value="1"/>
</dbReference>
<evidence type="ECO:0000259" key="5">
    <source>
        <dbReference type="Pfam" id="PF07495"/>
    </source>
</evidence>
<dbReference type="SUPFAM" id="SSF55874">
    <property type="entry name" value="ATPase domain of HSP90 chaperone/DNA topoisomerase II/histidine kinase"/>
    <property type="match status" value="1"/>
</dbReference>
<dbReference type="Pfam" id="PF07730">
    <property type="entry name" value="HisKA_3"/>
    <property type="match status" value="1"/>
</dbReference>
<feature type="domain" description="Two component regulator three Y" evidence="5">
    <location>
        <begin position="667"/>
        <end position="730"/>
    </location>
</feature>
<organism evidence="7 8">
    <name type="scientific">Luteolibacter algae</name>
    <dbReference type="NCBI Taxonomy" id="454151"/>
    <lineage>
        <taxon>Bacteria</taxon>
        <taxon>Pseudomonadati</taxon>
        <taxon>Verrucomicrobiota</taxon>
        <taxon>Verrucomicrobiia</taxon>
        <taxon>Verrucomicrobiales</taxon>
        <taxon>Verrucomicrobiaceae</taxon>
        <taxon>Luteolibacter</taxon>
    </lineage>
</organism>
<keyword evidence="2" id="KW-0472">Membrane</keyword>
<sequence length="981" mass="108558">MPLRSKAFHLIILLFAVSPMNARPVEEIDMLFRNWTTRDGLPNNRVRSVIQSHDGFIWLATDAGAVRFNGANFKLYGLREGLLAPIALTLLETEDQSIWVGTLGGGITVLKNGRIERTFTTSDGLPSNWISDLTTDSSGNLIAWTRNGAAIFEKNSFTSLVPANSRPLPPRLILKDRDGSTWHLHSNRVLSEPTDSLPIENALAPDKHVVGTLDHEGRIWACGENFLWTRSDGNWKSIPLPEHWESTASSIAAAPDGTIWIASHRRGILGYRNNRFITPTATRVYSPALVETVTTTKDGQVWITSANGIFRMSPQTIRVSSIDDPLTANSANNIGGLIEYAPHSFIVATQGSGYYRWENHHATPLEEKAETDVGSYGNALLKTRDGSIWLGSNNGLFKLDSNGGIAASFLESKSVWALFESTGAIWVGTSWGKLYRIAGREPELIDFGGAMEPVKAILEEPDGTLWIGTRGNGIFRRKNGIWKRFGRNDGLISEVIRTLYLDSSGRIWAGSDGGGLSLFSDGRFITATSNEGLPSDTVSQIIADDNGRLWIGTHKGLGVLDIDDLARIEGGNPSGLHPLILSQTDGLPTDEFTIVPPIKTSDGSFAFATIQGFIRISPDFQKPVTDAPPVYLERVVSNGTEHLPASDTISLEAGSKRIEIEFSALYFSDPDRLQFRNRLLGLEKDWQYVGSQQSAEYRNLAPNSYLFEVSASNGNGEWSRIPATIEVVILPHFWQTLWFKIIVFSASIAFVARIVRQREKRRNREKIGALQIRHAIDIERARIARDLHDDVGASLTQMALQSQLVERNITRQPDRASNYLQEIFKTARTMTRSLDEIVWAVNPGNDVLDNFVSFLATFVQDFAEGAALRTRFDLPENIPKRPISSSVRHHLYLATKEILHNIVKHADASEISMGVSIDKGSCQITISDNGRGFTGEINAPGEDGLSNLKKRFQELRGTCVRHSEEGNGTSFVMKFPIDTLR</sequence>
<dbReference type="CDD" id="cd16917">
    <property type="entry name" value="HATPase_UhpB-NarQ-NarX-like"/>
    <property type="match status" value="1"/>
</dbReference>
<feature type="signal peptide" evidence="3">
    <location>
        <begin position="1"/>
        <end position="22"/>
    </location>
</feature>
<proteinExistence type="predicted"/>
<gene>
    <name evidence="7" type="ORF">ACFSSA_08750</name>
</gene>
<dbReference type="Proteomes" id="UP001597375">
    <property type="component" value="Unassembled WGS sequence"/>
</dbReference>
<dbReference type="InterPro" id="IPR011712">
    <property type="entry name" value="Sig_transdc_His_kin_sub3_dim/P"/>
</dbReference>
<evidence type="ECO:0000259" key="4">
    <source>
        <dbReference type="Pfam" id="PF02518"/>
    </source>
</evidence>
<dbReference type="InterPro" id="IPR003594">
    <property type="entry name" value="HATPase_dom"/>
</dbReference>
<evidence type="ECO:0000259" key="6">
    <source>
        <dbReference type="Pfam" id="PF07730"/>
    </source>
</evidence>
<dbReference type="Gene3D" id="1.20.5.1930">
    <property type="match status" value="1"/>
</dbReference>
<dbReference type="Pfam" id="PF07494">
    <property type="entry name" value="Reg_prop"/>
    <property type="match status" value="3"/>
</dbReference>
<dbReference type="Gene3D" id="2.60.40.10">
    <property type="entry name" value="Immunoglobulins"/>
    <property type="match status" value="1"/>
</dbReference>
<keyword evidence="8" id="KW-1185">Reference proteome</keyword>
<protein>
    <submittedName>
        <fullName evidence="7">Two-component regulator propeller domain-containing protein</fullName>
    </submittedName>
</protein>
<evidence type="ECO:0000313" key="8">
    <source>
        <dbReference type="Proteomes" id="UP001597375"/>
    </source>
</evidence>
<dbReference type="Gene3D" id="2.130.10.10">
    <property type="entry name" value="YVTN repeat-like/Quinoprotein amine dehydrogenase"/>
    <property type="match status" value="4"/>
</dbReference>
<keyword evidence="3" id="KW-0732">Signal</keyword>
<keyword evidence="2" id="KW-1133">Transmembrane helix</keyword>
<dbReference type="Pfam" id="PF07495">
    <property type="entry name" value="Y_Y_Y"/>
    <property type="match status" value="1"/>
</dbReference>